<dbReference type="SMART" id="SM00028">
    <property type="entry name" value="TPR"/>
    <property type="match status" value="5"/>
</dbReference>
<dbReference type="PANTHER" id="PTHR45586:SF1">
    <property type="entry name" value="LIPOPOLYSACCHARIDE ASSEMBLY PROTEIN B"/>
    <property type="match status" value="1"/>
</dbReference>
<dbReference type="Pfam" id="PF13174">
    <property type="entry name" value="TPR_6"/>
    <property type="match status" value="3"/>
</dbReference>
<organism evidence="3">
    <name type="scientific">hydrothermal vent metagenome</name>
    <dbReference type="NCBI Taxonomy" id="652676"/>
    <lineage>
        <taxon>unclassified sequences</taxon>
        <taxon>metagenomes</taxon>
        <taxon>ecological metagenomes</taxon>
    </lineage>
</organism>
<keyword evidence="2" id="KW-0802">TPR repeat</keyword>
<dbReference type="Gene3D" id="1.25.40.10">
    <property type="entry name" value="Tetratricopeptide repeat domain"/>
    <property type="match status" value="6"/>
</dbReference>
<reference evidence="3" key="1">
    <citation type="submission" date="2018-06" db="EMBL/GenBank/DDBJ databases">
        <authorList>
            <person name="Zhirakovskaya E."/>
        </authorList>
    </citation>
    <scope>NUCLEOTIDE SEQUENCE</scope>
</reference>
<sequence length="975" mass="110846">MMKKTLKSELSFWVALKKAPAEAFRFGNIGVFFSLLVLAGCGGGQKNLTPSLLSEESLEERKLVLKEEVKVLRDVAVVSKKGEALRGYQALLARHPDPGSAVRAPALKRLGDLYMKEAHTRFLREMEAFEIDPSGPLPLVDYKQAIKTYTALLRDHHDYRENDQVLYALSRAYDEIGERDQALPLLEWLVKEYALSPYRLEASFRLGEYYFDRAEFEKAGLAYADAASWEDPFFQDKALYKLAWTHFNLKRYPEAIKVFLKVVDQKTEDMTTFEPEEGSLVWEALSYVSTSFRRLGGPPAVALYFQQNGPRPYEKDLYLMMGNHYMVEGEALQGIETYRAFIAVHPLAPMAPFFASYVIEALKKQGDVIATEAARIRLVQDYASNSLWFKANTEADRARPRKLIKTELHRLALASHAQAQKSKAAIDYRSTAAWYRQFLLEFPEDKDRSEIQFLLGETLMALEVYQDAGEAFEAAAWAGVDQDKDKEETPNRKAAYAAVVAFEKVKTIEGEKRFTAISLRFTKDFPKDAQAPIVLFNVAEFLFAKAVYTESASILGDFVTRYAKHKNIPAARKLIAHSYMKVGDFKKARMAYGEALSHLSKKDKKDQALFSDLMATAIYKEAEILKEKGEFAEAADLFQSVAQEVPQSELAPAALFEAALLYEKQEQPRDAVRVYRKLSQVYAKSPLAEKSYVHAGLLYEQLGERLQAAAVFAVAAKTTKDEAQAQKLLWNAAGYYEDEESWAKVIATFLSFIQRFPRHVDAPEALFKMAHAREKQGRQKAADKLYQSVIDRGPKTFFAAKARFKQAEHVFIAFKAIRLKAPFAKNLKKKTQALKNVVDLYSKAVQTGHVEVVTVSAFRLGEVFEHFQLAILEAERPKNLNAEQLEEYAFQLEEKAYPFEEKAIKAYESNVHRARQSVGLYNKWVKKSFERLATLRPSRYRRKERAERVVANLDAVVLPHMFSADSSDKRIAGRK</sequence>
<dbReference type="InterPro" id="IPR019734">
    <property type="entry name" value="TPR_rpt"/>
</dbReference>
<accession>A0A3B1D274</accession>
<proteinExistence type="predicted"/>
<dbReference type="AlphaFoldDB" id="A0A3B1D274"/>
<gene>
    <name evidence="3" type="ORF">MNBD_NITROSPIRAE01-220</name>
</gene>
<protein>
    <submittedName>
        <fullName evidence="3">Uncharacterized protein</fullName>
    </submittedName>
</protein>
<dbReference type="InterPro" id="IPR051012">
    <property type="entry name" value="CellSynth/LPSAsmb/PSIAsmb"/>
</dbReference>
<dbReference type="InterPro" id="IPR011990">
    <property type="entry name" value="TPR-like_helical_dom_sf"/>
</dbReference>
<dbReference type="SUPFAM" id="SSF48452">
    <property type="entry name" value="TPR-like"/>
    <property type="match status" value="3"/>
</dbReference>
<evidence type="ECO:0000256" key="1">
    <source>
        <dbReference type="ARBA" id="ARBA00022737"/>
    </source>
</evidence>
<name>A0A3B1D274_9ZZZZ</name>
<dbReference type="PANTHER" id="PTHR45586">
    <property type="entry name" value="TPR REPEAT-CONTAINING PROTEIN PA4667"/>
    <property type="match status" value="1"/>
</dbReference>
<dbReference type="Pfam" id="PF13432">
    <property type="entry name" value="TPR_16"/>
    <property type="match status" value="2"/>
</dbReference>
<evidence type="ECO:0000256" key="2">
    <source>
        <dbReference type="ARBA" id="ARBA00022803"/>
    </source>
</evidence>
<dbReference type="EMBL" id="UOGF01000047">
    <property type="protein sequence ID" value="VAX29090.1"/>
    <property type="molecule type" value="Genomic_DNA"/>
</dbReference>
<evidence type="ECO:0000313" key="3">
    <source>
        <dbReference type="EMBL" id="VAX29090.1"/>
    </source>
</evidence>
<keyword evidence="1" id="KW-0677">Repeat</keyword>